<dbReference type="Pfam" id="PF13439">
    <property type="entry name" value="Glyco_transf_4"/>
    <property type="match status" value="1"/>
</dbReference>
<dbReference type="InterPro" id="IPR001296">
    <property type="entry name" value="Glyco_trans_1"/>
</dbReference>
<feature type="domain" description="Glycosyltransferase subfamily 4-like N-terminal" evidence="2">
    <location>
        <begin position="36"/>
        <end position="179"/>
    </location>
</feature>
<dbReference type="SUPFAM" id="SSF53756">
    <property type="entry name" value="UDP-Glycosyltransferase/glycogen phosphorylase"/>
    <property type="match status" value="1"/>
</dbReference>
<dbReference type="RefSeq" id="WP_127822131.1">
    <property type="nucleotide sequence ID" value="NZ_RWGX02000012.1"/>
</dbReference>
<dbReference type="InterPro" id="IPR050194">
    <property type="entry name" value="Glycosyltransferase_grp1"/>
</dbReference>
<evidence type="ECO:0000313" key="3">
    <source>
        <dbReference type="EMBL" id="RVU88300.1"/>
    </source>
</evidence>
<comment type="caution">
    <text evidence="3">The sequence shown here is derived from an EMBL/GenBank/DDBJ whole genome shotgun (WGS) entry which is preliminary data.</text>
</comment>
<dbReference type="PANTHER" id="PTHR45947">
    <property type="entry name" value="SULFOQUINOVOSYL TRANSFERASE SQD2"/>
    <property type="match status" value="1"/>
</dbReference>
<evidence type="ECO:0000259" key="2">
    <source>
        <dbReference type="Pfam" id="PF13439"/>
    </source>
</evidence>
<dbReference type="GO" id="GO:0016757">
    <property type="term" value="F:glycosyltransferase activity"/>
    <property type="evidence" value="ECO:0007669"/>
    <property type="project" value="InterPro"/>
</dbReference>
<dbReference type="Pfam" id="PF00534">
    <property type="entry name" value="Glycos_transf_1"/>
    <property type="match status" value="1"/>
</dbReference>
<gene>
    <name evidence="3" type="ORF">EJB19_09025</name>
</gene>
<dbReference type="Gene3D" id="3.40.50.2000">
    <property type="entry name" value="Glycogen Phosphorylase B"/>
    <property type="match status" value="2"/>
</dbReference>
<dbReference type="EMBL" id="RWGX01000004">
    <property type="protein sequence ID" value="RVU88300.1"/>
    <property type="molecule type" value="Genomic_DNA"/>
</dbReference>
<name>A0AA94JNG5_9FLAO</name>
<dbReference type="PANTHER" id="PTHR45947:SF3">
    <property type="entry name" value="SULFOQUINOVOSYL TRANSFERASE SQD2"/>
    <property type="match status" value="1"/>
</dbReference>
<accession>A0AA94JNG5</accession>
<dbReference type="InterPro" id="IPR028098">
    <property type="entry name" value="Glyco_trans_4-like_N"/>
</dbReference>
<feature type="domain" description="Glycosyl transferase family 1" evidence="1">
    <location>
        <begin position="186"/>
        <end position="343"/>
    </location>
</feature>
<dbReference type="CDD" id="cd03801">
    <property type="entry name" value="GT4_PimA-like"/>
    <property type="match status" value="1"/>
</dbReference>
<evidence type="ECO:0000259" key="1">
    <source>
        <dbReference type="Pfam" id="PF00534"/>
    </source>
</evidence>
<reference evidence="3" key="1">
    <citation type="submission" date="2018-12" db="EMBL/GenBank/DDBJ databases">
        <title>Draft genome sequence of Flaovobacterium columnare BGFS27 isolated from channel catfish in Alabama.</title>
        <authorList>
            <person name="Cai W."/>
            <person name="Arias C."/>
        </authorList>
    </citation>
    <scope>NUCLEOTIDE SEQUENCE [LARGE SCALE GENOMIC DNA]</scope>
    <source>
        <strain evidence="3">BGFS27</strain>
    </source>
</reference>
<organism evidence="3">
    <name type="scientific">Flavobacterium columnare</name>
    <dbReference type="NCBI Taxonomy" id="996"/>
    <lineage>
        <taxon>Bacteria</taxon>
        <taxon>Pseudomonadati</taxon>
        <taxon>Bacteroidota</taxon>
        <taxon>Flavobacteriia</taxon>
        <taxon>Flavobacteriales</taxon>
        <taxon>Flavobacteriaceae</taxon>
        <taxon>Flavobacterium</taxon>
    </lineage>
</organism>
<dbReference type="AlphaFoldDB" id="A0AA94JNG5"/>
<protein>
    <submittedName>
        <fullName evidence="3">Glycosyltransferase</fullName>
    </submittedName>
</protein>
<proteinExistence type="predicted"/>
<sequence>MKNDIILHISPNQFPALQIDQPTKKIWLELSEGVKEYHIIARSLNNKFEDYKEGNLYLHLLPKITKRQFVFFFSSWFMIYLILKYKINKFVVQCPINGGFTAAIISKVLKIPFLVEIHGEEYFRYFERKTFLHKLFDWVQRFTFNQAKIIRSLSPKMTSKLRSQGISGEIIEIPNRVNLKLFNKNKSHFSISNPLKVVSVGRFVTAKNYETLIKVCLKNNYSLVLIGGGDKEGIYENLISNSKSDIKLIDWIAQEDLMNEVVQSDIYIQSSISEGVPRAIIEAMAMKMPIISTKAGSVEGILIDGFNSLLVDDPMDLNEFEGCIDKLKNDGVLRKLIAENAYNDATIKYEWTKSFENYKKVISKL</sequence>